<keyword evidence="7" id="KW-1185">Reference proteome</keyword>
<gene>
    <name evidence="6" type="ORF">PAC_10218</name>
</gene>
<dbReference type="EMBL" id="FJOG01000015">
    <property type="protein sequence ID" value="CZR60322.1"/>
    <property type="molecule type" value="Genomic_DNA"/>
</dbReference>
<keyword evidence="2" id="KW-0040">ANK repeat</keyword>
<organism evidence="6 7">
    <name type="scientific">Phialocephala subalpina</name>
    <dbReference type="NCBI Taxonomy" id="576137"/>
    <lineage>
        <taxon>Eukaryota</taxon>
        <taxon>Fungi</taxon>
        <taxon>Dikarya</taxon>
        <taxon>Ascomycota</taxon>
        <taxon>Pezizomycotina</taxon>
        <taxon>Leotiomycetes</taxon>
        <taxon>Helotiales</taxon>
        <taxon>Mollisiaceae</taxon>
        <taxon>Phialocephala</taxon>
        <taxon>Phialocephala fortinii species complex</taxon>
    </lineage>
</organism>
<dbReference type="InterPro" id="IPR002110">
    <property type="entry name" value="Ankyrin_rpt"/>
</dbReference>
<evidence type="ECO:0000313" key="7">
    <source>
        <dbReference type="Proteomes" id="UP000184330"/>
    </source>
</evidence>
<dbReference type="InterPro" id="IPR056884">
    <property type="entry name" value="NPHP3-like_N"/>
</dbReference>
<evidence type="ECO:0000313" key="6">
    <source>
        <dbReference type="EMBL" id="CZR60322.1"/>
    </source>
</evidence>
<evidence type="ECO:0000259" key="5">
    <source>
        <dbReference type="Pfam" id="PF24883"/>
    </source>
</evidence>
<dbReference type="PROSITE" id="PS50088">
    <property type="entry name" value="ANK_REPEAT"/>
    <property type="match status" value="7"/>
</dbReference>
<feature type="repeat" description="ANK" evidence="2">
    <location>
        <begin position="916"/>
        <end position="937"/>
    </location>
</feature>
<evidence type="ECO:0000256" key="2">
    <source>
        <dbReference type="PROSITE-ProRule" id="PRU00023"/>
    </source>
</evidence>
<dbReference type="PANTHER" id="PTHR10039:SF15">
    <property type="entry name" value="NACHT DOMAIN-CONTAINING PROTEIN"/>
    <property type="match status" value="1"/>
</dbReference>
<evidence type="ECO:0000256" key="3">
    <source>
        <dbReference type="SAM" id="SignalP"/>
    </source>
</evidence>
<dbReference type="OrthoDB" id="195446at2759"/>
<keyword evidence="3" id="KW-0732">Signal</keyword>
<dbReference type="InterPro" id="IPR036770">
    <property type="entry name" value="Ankyrin_rpt-contain_sf"/>
</dbReference>
<sequence>MDGLSAAASIIAVLQLTGEVIGYLNNVKDAPKECQQCTIEASNIQNLLINLRYRLEQGQADHPWFTAVRALNIENGPLDQYKQALEQLLSQVEIQDGVQKVKRRLLWKFRKEEVISILARIERLKSLVNIALEMDHFKLSEAIKAHLQILQNADQAIKADTTFLRDALPNLQTDVLTIRDTQHLQWAGQQLQQLQVILDWLSPTDFPAQQHDIICRRQEGTGQWLLDSPEFKGWLQGAHKTLFCPGIPGAGKTMMAAIAINHLGTLAQADVGLAYVFCNYKSQVDQNLYSLLSALLKQLVQSRADIAIPVTRLYDHHSKQKSRPSLDEIFTALLTVCSNHARVYIVMDALDECTDQDSTRSQLIEKLRELQMGTNVWLLFTSRLIPEITEKFRSDPVLEVRASEEDVKRFVAGQIPRLPRCIRRDDELTRAVQSKIVKAIDGMFLLARLYVDSFLDKRTKQKVLSTLEKLSNGTATLDKAYSDAIERIDGQLAEDRSLARRTISWISYAQRPLITQELCHALAIVPGDRALNDDNFYDVEDIISVCAGLVTVDEESNVIRLVHYTTQEYFESIRLEWNPGALEEIASICLTYLAFDTFRSGSCRSDEDFEERVGKSIFLDYAARHWAEHVRPVEATVSELALAFLQDDALVLCSTQIISMGDYKYQGYSQRFPQATTGLHLSARFGLVLLSRMLLTVDCKESLIEVDSKDEWGQTPLWIAAENGHEAVVELLVETGQVEVDSKDEWGQTPLRIAAENGHEAVVKLLLETSQVEVDLKDMGGRTPLWIAAENGHEAIVKLLLETSQVEVDSKDKDSRTPLSIAAENGHEAVVKLLLETGQVEVDSKDEWDQTPLLIAAENGHEAVVKLLLETGQVEVDSKDKDSQTPLSIAAENGHEAVVKLLLETGQVEVDSKDEWGQTPLSIAARNGHEAVIKLLR</sequence>
<evidence type="ECO:0000259" key="4">
    <source>
        <dbReference type="Pfam" id="PF22939"/>
    </source>
</evidence>
<feature type="repeat" description="ANK" evidence="2">
    <location>
        <begin position="882"/>
        <end position="906"/>
    </location>
</feature>
<dbReference type="Pfam" id="PF13637">
    <property type="entry name" value="Ank_4"/>
    <property type="match status" value="2"/>
</dbReference>
<feature type="repeat" description="ANK" evidence="2">
    <location>
        <begin position="780"/>
        <end position="802"/>
    </location>
</feature>
<keyword evidence="1" id="KW-0677">Repeat</keyword>
<dbReference type="SUPFAM" id="SSF52540">
    <property type="entry name" value="P-loop containing nucleoside triphosphate hydrolases"/>
    <property type="match status" value="1"/>
</dbReference>
<evidence type="ECO:0000256" key="1">
    <source>
        <dbReference type="ARBA" id="ARBA00022737"/>
    </source>
</evidence>
<name>A0A1L7X5L9_9HELO</name>
<accession>A0A1L7X5L9</accession>
<dbReference type="PROSITE" id="PS50297">
    <property type="entry name" value="ANK_REP_REGION"/>
    <property type="match status" value="7"/>
</dbReference>
<feature type="domain" description="Nephrocystin 3-like N-terminal" evidence="5">
    <location>
        <begin position="220"/>
        <end position="383"/>
    </location>
</feature>
<reference evidence="6 7" key="1">
    <citation type="submission" date="2016-03" db="EMBL/GenBank/DDBJ databases">
        <authorList>
            <person name="Ploux O."/>
        </authorList>
    </citation>
    <scope>NUCLEOTIDE SEQUENCE [LARGE SCALE GENOMIC DNA]</scope>
    <source>
        <strain evidence="6 7">UAMH 11012</strain>
    </source>
</reference>
<feature type="repeat" description="ANK" evidence="2">
    <location>
        <begin position="814"/>
        <end position="838"/>
    </location>
</feature>
<dbReference type="SMART" id="SM00248">
    <property type="entry name" value="ANK"/>
    <property type="match status" value="6"/>
</dbReference>
<feature type="signal peptide" evidence="3">
    <location>
        <begin position="1"/>
        <end position="22"/>
    </location>
</feature>
<dbReference type="Gene3D" id="3.40.50.300">
    <property type="entry name" value="P-loop containing nucleotide triphosphate hydrolases"/>
    <property type="match status" value="1"/>
</dbReference>
<dbReference type="SUPFAM" id="SSF48403">
    <property type="entry name" value="Ankyrin repeat"/>
    <property type="match status" value="1"/>
</dbReference>
<feature type="repeat" description="ANK" evidence="2">
    <location>
        <begin position="712"/>
        <end position="736"/>
    </location>
</feature>
<dbReference type="Proteomes" id="UP000184330">
    <property type="component" value="Unassembled WGS sequence"/>
</dbReference>
<dbReference type="AlphaFoldDB" id="A0A1L7X5L9"/>
<feature type="repeat" description="ANK" evidence="2">
    <location>
        <begin position="746"/>
        <end position="768"/>
    </location>
</feature>
<dbReference type="PANTHER" id="PTHR10039">
    <property type="entry name" value="AMELOGENIN"/>
    <property type="match status" value="1"/>
</dbReference>
<feature type="domain" description="GPI inositol-deacylase winged helix" evidence="4">
    <location>
        <begin position="493"/>
        <end position="571"/>
    </location>
</feature>
<protein>
    <submittedName>
        <fullName evidence="6">Uncharacterized protein</fullName>
    </submittedName>
</protein>
<dbReference type="Pfam" id="PF12796">
    <property type="entry name" value="Ank_2"/>
    <property type="match status" value="1"/>
</dbReference>
<proteinExistence type="predicted"/>
<feature type="repeat" description="ANK" evidence="2">
    <location>
        <begin position="848"/>
        <end position="872"/>
    </location>
</feature>
<dbReference type="InterPro" id="IPR027417">
    <property type="entry name" value="P-loop_NTPase"/>
</dbReference>
<dbReference type="InterPro" id="IPR054471">
    <property type="entry name" value="GPIID_WHD"/>
</dbReference>
<feature type="chain" id="PRO_5011978798" evidence="3">
    <location>
        <begin position="23"/>
        <end position="937"/>
    </location>
</feature>
<dbReference type="STRING" id="576137.A0A1L7X5L9"/>
<dbReference type="Pfam" id="PF24883">
    <property type="entry name" value="NPHP3_N"/>
    <property type="match status" value="1"/>
</dbReference>
<dbReference type="Pfam" id="PF22939">
    <property type="entry name" value="WHD_GPIID"/>
    <property type="match status" value="1"/>
</dbReference>
<dbReference type="Gene3D" id="1.25.40.20">
    <property type="entry name" value="Ankyrin repeat-containing domain"/>
    <property type="match status" value="3"/>
</dbReference>